<dbReference type="InterPro" id="IPR014864">
    <property type="entry name" value="TF_NikR_Ni-bd_C"/>
</dbReference>
<evidence type="ECO:0000313" key="10">
    <source>
        <dbReference type="EMBL" id="NMX95797.1"/>
    </source>
</evidence>
<dbReference type="EMBL" id="JAAQWE010000003">
    <property type="protein sequence ID" value="NMX95797.1"/>
    <property type="molecule type" value="Genomic_DNA"/>
</dbReference>
<evidence type="ECO:0000313" key="11">
    <source>
        <dbReference type="Proteomes" id="UP000552560"/>
    </source>
</evidence>
<keyword evidence="2 7" id="KW-0533">Nickel</keyword>
<dbReference type="SUPFAM" id="SSF47598">
    <property type="entry name" value="Ribbon-helix-helix"/>
    <property type="match status" value="1"/>
</dbReference>
<dbReference type="CDD" id="cd22231">
    <property type="entry name" value="RHH_NikR_HicB-like"/>
    <property type="match status" value="1"/>
</dbReference>
<dbReference type="InterPro" id="IPR010985">
    <property type="entry name" value="Ribbon_hlx_hlx"/>
</dbReference>
<gene>
    <name evidence="10" type="primary">nikR</name>
    <name evidence="10" type="ORF">HBO43_04230</name>
</gene>
<organism evidence="10 11">
    <name type="scientific">Pseudomonas veronii</name>
    <dbReference type="NCBI Taxonomy" id="76761"/>
    <lineage>
        <taxon>Bacteria</taxon>
        <taxon>Pseudomonadati</taxon>
        <taxon>Pseudomonadota</taxon>
        <taxon>Gammaproteobacteria</taxon>
        <taxon>Pseudomonadales</taxon>
        <taxon>Pseudomonadaceae</taxon>
        <taxon>Pseudomonas</taxon>
    </lineage>
</organism>
<dbReference type="Pfam" id="PF08753">
    <property type="entry name" value="NikR_C"/>
    <property type="match status" value="1"/>
</dbReference>
<comment type="similarity">
    <text evidence="1 7">Belongs to the transcriptional regulatory CopG/NikR family.</text>
</comment>
<dbReference type="PANTHER" id="PTHR34719">
    <property type="entry name" value="NICKEL-RESPONSIVE REGULATOR"/>
    <property type="match status" value="1"/>
</dbReference>
<keyword evidence="6 7" id="KW-0804">Transcription</keyword>
<dbReference type="PANTHER" id="PTHR34719:SF2">
    <property type="entry name" value="NICKEL-RESPONSIVE REGULATOR"/>
    <property type="match status" value="1"/>
</dbReference>
<name>A0A0R3B6Q8_PSEVE</name>
<dbReference type="Gene3D" id="3.30.70.1150">
    <property type="entry name" value="ACT-like. Chain A, domain 2"/>
    <property type="match status" value="1"/>
</dbReference>
<dbReference type="RefSeq" id="WP_017845587.1">
    <property type="nucleotide sequence ID" value="NZ_CP129402.1"/>
</dbReference>
<feature type="binding site" evidence="7">
    <location>
        <position position="77"/>
    </location>
    <ligand>
        <name>Ni(2+)</name>
        <dbReference type="ChEBI" id="CHEBI:49786"/>
    </ligand>
</feature>
<dbReference type="Gene3D" id="1.10.1220.10">
    <property type="entry name" value="Met repressor-like"/>
    <property type="match status" value="1"/>
</dbReference>
<proteinExistence type="inferred from homology"/>
<evidence type="ECO:0000256" key="7">
    <source>
        <dbReference type="HAMAP-Rule" id="MF_00476"/>
    </source>
</evidence>
<dbReference type="InterPro" id="IPR022988">
    <property type="entry name" value="Ni_resp_reg_NikR"/>
</dbReference>
<feature type="binding site" evidence="7">
    <location>
        <position position="88"/>
    </location>
    <ligand>
        <name>Ni(2+)</name>
        <dbReference type="ChEBI" id="CHEBI:49786"/>
    </ligand>
</feature>
<dbReference type="GO" id="GO:0016151">
    <property type="term" value="F:nickel cation binding"/>
    <property type="evidence" value="ECO:0007669"/>
    <property type="project" value="UniProtKB-UniRule"/>
</dbReference>
<evidence type="ECO:0000256" key="5">
    <source>
        <dbReference type="ARBA" id="ARBA00023125"/>
    </source>
</evidence>
<evidence type="ECO:0000259" key="9">
    <source>
        <dbReference type="Pfam" id="PF08753"/>
    </source>
</evidence>
<dbReference type="GO" id="GO:0010045">
    <property type="term" value="P:response to nickel cation"/>
    <property type="evidence" value="ECO:0007669"/>
    <property type="project" value="InterPro"/>
</dbReference>
<feature type="domain" description="Transcription factor NikR nickel binding C-terminal" evidence="9">
    <location>
        <begin position="54"/>
        <end position="130"/>
    </location>
</feature>
<dbReference type="AlphaFoldDB" id="A0A0R3B6Q8"/>
<dbReference type="Proteomes" id="UP000552560">
    <property type="component" value="Unassembled WGS sequence"/>
</dbReference>
<evidence type="ECO:0000256" key="2">
    <source>
        <dbReference type="ARBA" id="ARBA00022596"/>
    </source>
</evidence>
<reference evidence="10 11" key="1">
    <citation type="journal article" date="2020" name="Front. Microbiol.">
        <title>Genetic Organization of the aprX-lipA2 Operon Affects the Proteolytic Potential of Pseudomonas Species in Milk.</title>
        <authorList>
            <person name="Maier C."/>
            <person name="Huptas C."/>
            <person name="von Neubeck M."/>
            <person name="Scherer S."/>
            <person name="Wenning M."/>
            <person name="Lucking G."/>
        </authorList>
    </citation>
    <scope>NUCLEOTIDE SEQUENCE [LARGE SCALE GENOMIC DNA]</scope>
    <source>
        <strain evidence="10 11">WS 4671</strain>
    </source>
</reference>
<keyword evidence="3 7" id="KW-0479">Metal-binding</keyword>
<dbReference type="OrthoDB" id="9806294at2"/>
<feature type="domain" description="Ribbon-helix-helix protein CopG" evidence="8">
    <location>
        <begin position="2"/>
        <end position="42"/>
    </location>
</feature>
<evidence type="ECO:0000256" key="6">
    <source>
        <dbReference type="ARBA" id="ARBA00023163"/>
    </source>
</evidence>
<dbReference type="InterPro" id="IPR027271">
    <property type="entry name" value="Acetolactate_synth/TF_NikR_C"/>
</dbReference>
<dbReference type="InterPro" id="IPR013321">
    <property type="entry name" value="Arc_rbn_hlx_hlx"/>
</dbReference>
<dbReference type="InterPro" id="IPR045865">
    <property type="entry name" value="ACT-like_dom_sf"/>
</dbReference>
<dbReference type="SUPFAM" id="SSF55021">
    <property type="entry name" value="ACT-like"/>
    <property type="match status" value="1"/>
</dbReference>
<keyword evidence="5 7" id="KW-0238">DNA-binding</keyword>
<dbReference type="InterPro" id="IPR050192">
    <property type="entry name" value="CopG/NikR_regulator"/>
</dbReference>
<dbReference type="GO" id="GO:0003677">
    <property type="term" value="F:DNA binding"/>
    <property type="evidence" value="ECO:0007669"/>
    <property type="project" value="UniProtKB-KW"/>
</dbReference>
<dbReference type="Pfam" id="PF01402">
    <property type="entry name" value="RHH_1"/>
    <property type="match status" value="1"/>
</dbReference>
<evidence type="ECO:0000259" key="8">
    <source>
        <dbReference type="Pfam" id="PF01402"/>
    </source>
</evidence>
<keyword evidence="4 7" id="KW-0805">Transcription regulation</keyword>
<evidence type="ECO:0000256" key="4">
    <source>
        <dbReference type="ARBA" id="ARBA00023015"/>
    </source>
</evidence>
<dbReference type="InterPro" id="IPR002145">
    <property type="entry name" value="CopG"/>
</dbReference>
<comment type="caution">
    <text evidence="10">The sequence shown here is derived from an EMBL/GenBank/DDBJ whole genome shotgun (WGS) entry which is preliminary data.</text>
</comment>
<sequence length="151" mass="17346">MERLTISLDRGLAEELDALIRDQGYHNRSEAMRDILRRHIEQARLEQGQAPHCVANLSFVYDHHSRTLTERVMDLQHAHHHLTIASQHVHLDHDNCLESLMLKGSSDEVRDFAHRVCAERGVRHGSLNLIPVEQGASHEQVHSHLHLHPKS</sequence>
<protein>
    <recommendedName>
        <fullName evidence="7">Putative nickel-responsive regulator</fullName>
    </recommendedName>
</protein>
<feature type="binding site" evidence="7">
    <location>
        <position position="90"/>
    </location>
    <ligand>
        <name>Ni(2+)</name>
        <dbReference type="ChEBI" id="CHEBI:49786"/>
    </ligand>
</feature>
<comment type="function">
    <text evidence="7">Transcriptional regulator.</text>
</comment>
<dbReference type="NCBIfam" id="NF003381">
    <property type="entry name" value="PRK04460.1"/>
    <property type="match status" value="1"/>
</dbReference>
<dbReference type="NCBIfam" id="NF002815">
    <property type="entry name" value="PRK02967.1"/>
    <property type="match status" value="1"/>
</dbReference>
<dbReference type="HAMAP" id="MF_00476">
    <property type="entry name" value="NikR"/>
    <property type="match status" value="1"/>
</dbReference>
<feature type="binding site" evidence="7">
    <location>
        <position position="96"/>
    </location>
    <ligand>
        <name>Ni(2+)</name>
        <dbReference type="ChEBI" id="CHEBI:49786"/>
    </ligand>
</feature>
<evidence type="ECO:0000256" key="3">
    <source>
        <dbReference type="ARBA" id="ARBA00022723"/>
    </source>
</evidence>
<dbReference type="GO" id="GO:0003700">
    <property type="term" value="F:DNA-binding transcription factor activity"/>
    <property type="evidence" value="ECO:0007669"/>
    <property type="project" value="UniProtKB-UniRule"/>
</dbReference>
<accession>A0A0R3B6Q8</accession>
<evidence type="ECO:0000256" key="1">
    <source>
        <dbReference type="ARBA" id="ARBA00008478"/>
    </source>
</evidence>
<comment type="cofactor">
    <cofactor evidence="7">
        <name>Ni(2+)</name>
        <dbReference type="ChEBI" id="CHEBI:49786"/>
    </cofactor>
    <text evidence="7">Binds 1 nickel ion per subunit.</text>
</comment>